<dbReference type="SMART" id="SM00900">
    <property type="entry name" value="FMN_bind"/>
    <property type="match status" value="1"/>
</dbReference>
<dbReference type="InterPro" id="IPR010209">
    <property type="entry name" value="Ion_transpt_RnfG/RsxG"/>
</dbReference>
<dbReference type="HAMAP" id="MF_00479">
    <property type="entry name" value="RsxG_RnfG"/>
    <property type="match status" value="1"/>
</dbReference>
<evidence type="ECO:0000256" key="3">
    <source>
        <dbReference type="ARBA" id="ARBA00022630"/>
    </source>
</evidence>
<dbReference type="GO" id="GO:0005886">
    <property type="term" value="C:plasma membrane"/>
    <property type="evidence" value="ECO:0007669"/>
    <property type="project" value="UniProtKB-SubCell"/>
</dbReference>
<keyword evidence="6" id="KW-0812">Transmembrane</keyword>
<keyword evidence="1 6" id="KW-0813">Transport</keyword>
<name>A0A2G9YAC8_9BACT</name>
<evidence type="ECO:0000256" key="1">
    <source>
        <dbReference type="ARBA" id="ARBA00022448"/>
    </source>
</evidence>
<evidence type="ECO:0000259" key="7">
    <source>
        <dbReference type="SMART" id="SM00900"/>
    </source>
</evidence>
<dbReference type="EMBL" id="PCRF01000193">
    <property type="protein sequence ID" value="PIP16172.1"/>
    <property type="molecule type" value="Genomic_DNA"/>
</dbReference>
<reference evidence="8 9" key="1">
    <citation type="submission" date="2017-09" db="EMBL/GenBank/DDBJ databases">
        <title>Depth-based differentiation of microbial function through sediment-hosted aquifers and enrichment of novel symbionts in the deep terrestrial subsurface.</title>
        <authorList>
            <person name="Probst A.J."/>
            <person name="Ladd B."/>
            <person name="Jarett J.K."/>
            <person name="Geller-Mcgrath D.E."/>
            <person name="Sieber C.M."/>
            <person name="Emerson J.B."/>
            <person name="Anantharaman K."/>
            <person name="Thomas B.C."/>
            <person name="Malmstrom R."/>
            <person name="Stieglmeier M."/>
            <person name="Klingl A."/>
            <person name="Woyke T."/>
            <person name="Ryan C.M."/>
            <person name="Banfield J.F."/>
        </authorList>
    </citation>
    <scope>NUCLEOTIDE SEQUENCE [LARGE SCALE GENOMIC DNA]</scope>
    <source>
        <strain evidence="8">CG23_combo_of_CG06-09_8_20_14_all_48_7</strain>
    </source>
</reference>
<evidence type="ECO:0000256" key="5">
    <source>
        <dbReference type="ARBA" id="ARBA00022982"/>
    </source>
</evidence>
<dbReference type="NCBIfam" id="TIGR01947">
    <property type="entry name" value="rnfG"/>
    <property type="match status" value="1"/>
</dbReference>
<dbReference type="EC" id="7.-.-.-" evidence="6"/>
<protein>
    <recommendedName>
        <fullName evidence="6">Ion-translocating oxidoreductase complex subunit G</fullName>
        <ecNumber evidence="6">7.-.-.-</ecNumber>
    </recommendedName>
    <alternativeName>
        <fullName evidence="6">Rnf electron transport complex subunit G</fullName>
    </alternativeName>
</protein>
<comment type="caution">
    <text evidence="8">The sequence shown here is derived from an EMBL/GenBank/DDBJ whole genome shotgun (WGS) entry which is preliminary data.</text>
</comment>
<sequence length="197" mass="20976">MKNAVRMVLVLTLTGLISSLSLGLIYRQVEPRVMDQQAKATREAVLAVIPGAEKFTEKKVVTKTTYYEVFGNDGKLLGYGLPGSGVGYGGVILVMVGVTIDLKKATGLKVLESVETPGLGGKITKKEFQDKFANLILEPGVALVKGKKSKENEVEAITGATISSRAIVKIVNDTIAKFKPIILPSPHPLPAAGEDSR</sequence>
<feature type="modified residue" description="FMN phosphoryl threonine" evidence="6">
    <location>
        <position position="161"/>
    </location>
</feature>
<keyword evidence="4 6" id="KW-0288">FMN</keyword>
<evidence type="ECO:0000256" key="2">
    <source>
        <dbReference type="ARBA" id="ARBA00022553"/>
    </source>
</evidence>
<dbReference type="GO" id="GO:0010181">
    <property type="term" value="F:FMN binding"/>
    <property type="evidence" value="ECO:0007669"/>
    <property type="project" value="InterPro"/>
</dbReference>
<keyword evidence="6" id="KW-1278">Translocase</keyword>
<evidence type="ECO:0000313" key="9">
    <source>
        <dbReference type="Proteomes" id="UP000230392"/>
    </source>
</evidence>
<dbReference type="GO" id="GO:0022900">
    <property type="term" value="P:electron transport chain"/>
    <property type="evidence" value="ECO:0007669"/>
    <property type="project" value="UniProtKB-UniRule"/>
</dbReference>
<keyword evidence="5 6" id="KW-0249">Electron transport</keyword>
<keyword evidence="6" id="KW-0472">Membrane</keyword>
<keyword evidence="2 6" id="KW-0597">Phosphoprotein</keyword>
<dbReference type="GO" id="GO:0009055">
    <property type="term" value="F:electron transfer activity"/>
    <property type="evidence" value="ECO:0007669"/>
    <property type="project" value="InterPro"/>
</dbReference>
<evidence type="ECO:0000313" key="8">
    <source>
        <dbReference type="EMBL" id="PIP16172.1"/>
    </source>
</evidence>
<proteinExistence type="inferred from homology"/>
<organism evidence="8 9">
    <name type="scientific">bacterium (Candidatus Ratteibacteria) CG23_combo_of_CG06-09_8_20_14_all_48_7</name>
    <dbReference type="NCBI Taxonomy" id="2014292"/>
    <lineage>
        <taxon>Bacteria</taxon>
        <taxon>Candidatus Ratteibacteria</taxon>
    </lineage>
</organism>
<keyword evidence="6" id="KW-1003">Cell membrane</keyword>
<comment type="subunit">
    <text evidence="6">The complex is composed of six subunits: RnfA, RnfB, RnfC, RnfD, RnfE and RnfG.</text>
</comment>
<feature type="domain" description="FMN-binding" evidence="7">
    <location>
        <begin position="87"/>
        <end position="178"/>
    </location>
</feature>
<dbReference type="AlphaFoldDB" id="A0A2G9YAC8"/>
<comment type="similarity">
    <text evidence="6">Belongs to the RnfG family.</text>
</comment>
<comment type="cofactor">
    <cofactor evidence="6">
        <name>FMN</name>
        <dbReference type="ChEBI" id="CHEBI:58210"/>
    </cofactor>
</comment>
<evidence type="ECO:0000256" key="6">
    <source>
        <dbReference type="HAMAP-Rule" id="MF_00479"/>
    </source>
</evidence>
<dbReference type="InterPro" id="IPR007329">
    <property type="entry name" value="FMN-bd"/>
</dbReference>
<comment type="subcellular location">
    <subcellularLocation>
        <location evidence="6">Cell membrane</location>
        <topology evidence="6">Single-pass membrane protein</topology>
    </subcellularLocation>
</comment>
<dbReference type="Proteomes" id="UP000230392">
    <property type="component" value="Unassembled WGS sequence"/>
</dbReference>
<gene>
    <name evidence="6" type="primary">rnfG</name>
    <name evidence="8" type="ORF">COX46_03915</name>
</gene>
<comment type="function">
    <text evidence="6">Part of a membrane-bound complex that couples electron transfer with translocation of ions across the membrane.</text>
</comment>
<dbReference type="PANTHER" id="PTHR36118">
    <property type="entry name" value="ION-TRANSLOCATING OXIDOREDUCTASE COMPLEX SUBUNIT G"/>
    <property type="match status" value="1"/>
</dbReference>
<keyword evidence="3 6" id="KW-0285">Flavoprotein</keyword>
<keyword evidence="6" id="KW-1133">Transmembrane helix</keyword>
<accession>A0A2G9YAC8</accession>
<evidence type="ECO:0000256" key="4">
    <source>
        <dbReference type="ARBA" id="ARBA00022643"/>
    </source>
</evidence>
<dbReference type="Pfam" id="PF04205">
    <property type="entry name" value="FMN_bind"/>
    <property type="match status" value="1"/>
</dbReference>
<dbReference type="PANTHER" id="PTHR36118:SF1">
    <property type="entry name" value="ION-TRANSLOCATING OXIDOREDUCTASE COMPLEX SUBUNIT G"/>
    <property type="match status" value="1"/>
</dbReference>
<dbReference type="PIRSF" id="PIRSF006091">
    <property type="entry name" value="E_trnsport_RnfG"/>
    <property type="match status" value="1"/>
</dbReference>